<dbReference type="Gene3D" id="3.40.50.1110">
    <property type="entry name" value="SGNH hydrolase"/>
    <property type="match status" value="1"/>
</dbReference>
<gene>
    <name evidence="2" type="ORF">SAMN02746066_02114</name>
</gene>
<proteinExistence type="predicted"/>
<dbReference type="InterPro" id="IPR032616">
    <property type="entry name" value="DUF4886"/>
</dbReference>
<protein>
    <recommendedName>
        <fullName evidence="1">DUF4886 domain-containing protein</fullName>
    </recommendedName>
</protein>
<name>A0A1M7J2U2_9FIRM</name>
<reference evidence="2 3" key="1">
    <citation type="submission" date="2016-11" db="EMBL/GenBank/DDBJ databases">
        <authorList>
            <person name="Jaros S."/>
            <person name="Januszkiewicz K."/>
            <person name="Wedrychowicz H."/>
        </authorList>
    </citation>
    <scope>NUCLEOTIDE SEQUENCE [LARGE SCALE GENOMIC DNA]</scope>
    <source>
        <strain evidence="2 3">DSM 15930</strain>
    </source>
</reference>
<keyword evidence="3" id="KW-1185">Reference proteome</keyword>
<accession>A0A1M7J2U2</accession>
<dbReference type="InterPro" id="IPR036514">
    <property type="entry name" value="SGNH_hydro_sf"/>
</dbReference>
<dbReference type="Proteomes" id="UP000184038">
    <property type="component" value="Unassembled WGS sequence"/>
</dbReference>
<evidence type="ECO:0000313" key="2">
    <source>
        <dbReference type="EMBL" id="SHM47404.1"/>
    </source>
</evidence>
<dbReference type="EMBL" id="FRCP01000010">
    <property type="protein sequence ID" value="SHM47404.1"/>
    <property type="molecule type" value="Genomic_DNA"/>
</dbReference>
<feature type="domain" description="DUF4886" evidence="1">
    <location>
        <begin position="5"/>
        <end position="244"/>
    </location>
</feature>
<dbReference type="SUPFAM" id="SSF52266">
    <property type="entry name" value="SGNH hydrolase"/>
    <property type="match status" value="1"/>
</dbReference>
<organism evidence="2 3">
    <name type="scientific">Anaerosporobacter mobilis DSM 15930</name>
    <dbReference type="NCBI Taxonomy" id="1120996"/>
    <lineage>
        <taxon>Bacteria</taxon>
        <taxon>Bacillati</taxon>
        <taxon>Bacillota</taxon>
        <taxon>Clostridia</taxon>
        <taxon>Lachnospirales</taxon>
        <taxon>Lachnospiraceae</taxon>
        <taxon>Anaerosporobacter</taxon>
    </lineage>
</organism>
<evidence type="ECO:0000313" key="3">
    <source>
        <dbReference type="Proteomes" id="UP000184038"/>
    </source>
</evidence>
<dbReference type="RefSeq" id="WP_073287270.1">
    <property type="nucleotide sequence ID" value="NZ_FRCP01000010.1"/>
</dbReference>
<evidence type="ECO:0000259" key="1">
    <source>
        <dbReference type="Pfam" id="PF16227"/>
    </source>
</evidence>
<dbReference type="Pfam" id="PF16227">
    <property type="entry name" value="DUF4886"/>
    <property type="match status" value="1"/>
</dbReference>
<sequence>MKEVKLLAVGNSFTQDSLYYLHDLAKAGEVEVKAINLYIGGCSLERHWNNVESEAKEYMYEENGKSTERYVSINEMLVEDNWDYIITQQASHDSGIKETYFPYLEQLLEYFKSKVPDAECLLQKTWAYEQDSDHGEFPRYNCNQQQMYNQLSECYEEAAKRTGLRLIPSGDVIQSVRKREPFRYELGEKSLCRDGFHMDMIYGRYLLSAVIYSFLFKKDIRENTFVPEGAKAEGIEVIKQCVYEMIHR</sequence>
<dbReference type="STRING" id="1120996.SAMN02746066_02114"/>
<dbReference type="AlphaFoldDB" id="A0A1M7J2U2"/>
<dbReference type="OrthoDB" id="265974at2"/>